<dbReference type="SMART" id="SM00062">
    <property type="entry name" value="PBPb"/>
    <property type="match status" value="1"/>
</dbReference>
<reference evidence="5" key="1">
    <citation type="submission" date="2016-10" db="EMBL/GenBank/DDBJ databases">
        <authorList>
            <person name="Varghese N."/>
            <person name="Submissions S."/>
        </authorList>
    </citation>
    <scope>NUCLEOTIDE SEQUENCE [LARGE SCALE GENOMIC DNA]</scope>
    <source>
        <strain evidence="5">ATCC 700689</strain>
    </source>
</reference>
<keyword evidence="2" id="KW-0732">Signal</keyword>
<dbReference type="OrthoDB" id="9780180at2"/>
<feature type="domain" description="Solute-binding protein family 3/N-terminal" evidence="3">
    <location>
        <begin position="32"/>
        <end position="260"/>
    </location>
</feature>
<dbReference type="Pfam" id="PF09084">
    <property type="entry name" value="NMT1"/>
    <property type="match status" value="1"/>
</dbReference>
<name>A0A1G8LAI6_9PSED</name>
<dbReference type="EMBL" id="FNCO01000014">
    <property type="protein sequence ID" value="SDI52681.1"/>
    <property type="molecule type" value="Genomic_DNA"/>
</dbReference>
<dbReference type="AlphaFoldDB" id="A0A1G8LAI6"/>
<organism evidence="4 5">
    <name type="scientific">Pseudomonas abietaniphila</name>
    <dbReference type="NCBI Taxonomy" id="89065"/>
    <lineage>
        <taxon>Bacteria</taxon>
        <taxon>Pseudomonadati</taxon>
        <taxon>Pseudomonadota</taxon>
        <taxon>Gammaproteobacteria</taxon>
        <taxon>Pseudomonadales</taxon>
        <taxon>Pseudomonadaceae</taxon>
        <taxon>Pseudomonas</taxon>
    </lineage>
</organism>
<dbReference type="Proteomes" id="UP000182894">
    <property type="component" value="Unassembled WGS sequence"/>
</dbReference>
<evidence type="ECO:0000256" key="2">
    <source>
        <dbReference type="SAM" id="SignalP"/>
    </source>
</evidence>
<dbReference type="SUPFAM" id="SSF53850">
    <property type="entry name" value="Periplasmic binding protein-like II"/>
    <property type="match status" value="1"/>
</dbReference>
<dbReference type="PANTHER" id="PTHR30024">
    <property type="entry name" value="ALIPHATIC SULFONATES-BINDING PROTEIN-RELATED"/>
    <property type="match status" value="1"/>
</dbReference>
<feature type="signal peptide" evidence="2">
    <location>
        <begin position="1"/>
        <end position="30"/>
    </location>
</feature>
<dbReference type="InterPro" id="IPR001638">
    <property type="entry name" value="Solute-binding_3/MltF_N"/>
</dbReference>
<feature type="chain" id="PRO_5010175940" evidence="2">
    <location>
        <begin position="31"/>
        <end position="372"/>
    </location>
</feature>
<evidence type="ECO:0000313" key="4">
    <source>
        <dbReference type="EMBL" id="SDI52681.1"/>
    </source>
</evidence>
<evidence type="ECO:0000259" key="3">
    <source>
        <dbReference type="SMART" id="SM00062"/>
    </source>
</evidence>
<keyword evidence="5" id="KW-1185">Reference proteome</keyword>
<evidence type="ECO:0000256" key="1">
    <source>
        <dbReference type="ARBA" id="ARBA00010742"/>
    </source>
</evidence>
<protein>
    <submittedName>
        <fullName evidence="4">Sulfonate transport system substrate-binding protein</fullName>
    </submittedName>
</protein>
<gene>
    <name evidence="4" type="ORF">SAMN05216605_11486</name>
</gene>
<dbReference type="Gene3D" id="3.40.190.10">
    <property type="entry name" value="Periplasmic binding protein-like II"/>
    <property type="match status" value="2"/>
</dbReference>
<comment type="similarity">
    <text evidence="1">Belongs to the bacterial solute-binding protein SsuA/TauA family.</text>
</comment>
<proteinExistence type="inferred from homology"/>
<sequence length="372" mass="40059">MAKAKRTSVFSKKSVATALAALLMMPLAEADVLRIGVASAGGGDPVTFSGSSLGIVRNQRLLEKAFEGTGTEIQWFFFKGAGPAVNEALSNQQLDFAYEGDLPQVVGRANGLDTKLLAAIGVRSNVYLAVPKGSDIKSVEDLKGKKVAVFRGTNAHLVSINLLADHGLTERDLKVINLDSGSSQAALASKGVDAAFGGRELFKLRDQGLIDILFDNPKNEVRYTRQCALVVRGAYEKEHPDNVQKVVDTLVDAAKWESEESNRDAVLNEWAKTNEPVASLKADFGHLALRDSASPLVDDFLRSRYQAVADQAKDEKMIRRPVGIDGWFETKYLGNALKSKGLEHYWTAYGADGKQAANTATASSDKSVNNGG</sequence>
<dbReference type="RefSeq" id="WP_074756333.1">
    <property type="nucleotide sequence ID" value="NZ_FNCO01000014.1"/>
</dbReference>
<evidence type="ECO:0000313" key="5">
    <source>
        <dbReference type="Proteomes" id="UP000182894"/>
    </source>
</evidence>
<dbReference type="STRING" id="89065.SAMN05216605_11486"/>
<accession>A0A1G8LAI6</accession>
<dbReference type="PANTHER" id="PTHR30024:SF21">
    <property type="entry name" value="ABC TRANSPORTER SUBSTRATE-BINDING PROTEIN"/>
    <property type="match status" value="1"/>
</dbReference>
<dbReference type="InterPro" id="IPR015168">
    <property type="entry name" value="SsuA/THI5"/>
</dbReference>